<comment type="caution">
    <text evidence="2">The sequence shown here is derived from an EMBL/GenBank/DDBJ whole genome shotgun (WGS) entry which is preliminary data.</text>
</comment>
<dbReference type="SUPFAM" id="SSF48452">
    <property type="entry name" value="TPR-like"/>
    <property type="match status" value="2"/>
</dbReference>
<keyword evidence="1" id="KW-0802">TPR repeat</keyword>
<dbReference type="Proteomes" id="UP000838763">
    <property type="component" value="Unassembled WGS sequence"/>
</dbReference>
<dbReference type="AlphaFoldDB" id="A0A9P1GYS0"/>
<organism evidence="2 3">
    <name type="scientific">Parascedosporium putredinis</name>
    <dbReference type="NCBI Taxonomy" id="1442378"/>
    <lineage>
        <taxon>Eukaryota</taxon>
        <taxon>Fungi</taxon>
        <taxon>Dikarya</taxon>
        <taxon>Ascomycota</taxon>
        <taxon>Pezizomycotina</taxon>
        <taxon>Sordariomycetes</taxon>
        <taxon>Hypocreomycetidae</taxon>
        <taxon>Microascales</taxon>
        <taxon>Microascaceae</taxon>
        <taxon>Parascedosporium</taxon>
    </lineage>
</organism>
<protein>
    <recommendedName>
        <fullName evidence="4">TPR domain protein</fullName>
    </recommendedName>
</protein>
<evidence type="ECO:0008006" key="4">
    <source>
        <dbReference type="Google" id="ProtNLM"/>
    </source>
</evidence>
<dbReference type="Gene3D" id="1.25.40.10">
    <property type="entry name" value="Tetratricopeptide repeat domain"/>
    <property type="match status" value="2"/>
</dbReference>
<feature type="repeat" description="TPR" evidence="1">
    <location>
        <begin position="22"/>
        <end position="55"/>
    </location>
</feature>
<dbReference type="PANTHER" id="PTHR45588">
    <property type="entry name" value="TPR DOMAIN-CONTAINING PROTEIN"/>
    <property type="match status" value="1"/>
</dbReference>
<dbReference type="InterPro" id="IPR011990">
    <property type="entry name" value="TPR-like_helical_dom_sf"/>
</dbReference>
<evidence type="ECO:0000256" key="1">
    <source>
        <dbReference type="PROSITE-ProRule" id="PRU00339"/>
    </source>
</evidence>
<dbReference type="SMART" id="SM00028">
    <property type="entry name" value="TPR"/>
    <property type="match status" value="3"/>
</dbReference>
<dbReference type="PANTHER" id="PTHR45588:SF1">
    <property type="entry name" value="WW DOMAIN-CONTAINING PROTEIN"/>
    <property type="match status" value="1"/>
</dbReference>
<accession>A0A9P1GYS0</accession>
<dbReference type="OrthoDB" id="414774at2759"/>
<sequence length="529" mass="59201">MADSFYDLGSYQVAITSTSENAQLWFNRGLILCYGFNHQEAYECFKFALDADPDCAIAHWGKAYVLGCNYNKPWEAFDPEDAARSVREAFKATQEATKRKEGTLPFERALIDALPSRYQSEGPAGDMAQWVNDFANAMRKAYAQVPESLEVAAIFAEAMMNRTPWQLWDIKSGNAAPGADTTEILRVLETALEMSAHPERGLPAANALRKLVPDAGHLNHMPSHIDVLVGDYEAAIDANTAGIEADTKFLAKRGPHNFYTLYRCHNYHFKIYGAMFAGRYQAAIDTAEQMIETLPEELLRVESPPMADWLESFVSVKQHVLVRFGRWHDIIGQALPSDGTLFCVTTAMIWYAKAVAHGVLGDLAEAKRCAAEFDNAVARVPESRTLFNNKCVDILAVAREMMLGEITYRETEYARAFEHLRSAVALDDALPYDEPWGWMQPARHALGALLLEQGHMEESMVVYETDLGLNGVLPRPCQHPNNIWSLKGYQECLRRSGRAEESEQVAQKIGSLESGCDVAIQFSCYCRKQ</sequence>
<gene>
    <name evidence="2" type="ORF">PPNO1_LOCUS2528</name>
</gene>
<name>A0A9P1GYS0_9PEZI</name>
<evidence type="ECO:0000313" key="2">
    <source>
        <dbReference type="EMBL" id="CAI4212780.1"/>
    </source>
</evidence>
<dbReference type="InterPro" id="IPR019734">
    <property type="entry name" value="TPR_rpt"/>
</dbReference>
<dbReference type="PROSITE" id="PS50005">
    <property type="entry name" value="TPR"/>
    <property type="match status" value="1"/>
</dbReference>
<proteinExistence type="predicted"/>
<keyword evidence="3" id="KW-1185">Reference proteome</keyword>
<evidence type="ECO:0000313" key="3">
    <source>
        <dbReference type="Proteomes" id="UP000838763"/>
    </source>
</evidence>
<reference evidence="2" key="1">
    <citation type="submission" date="2022-11" db="EMBL/GenBank/DDBJ databases">
        <authorList>
            <person name="Scott C."/>
            <person name="Bruce N."/>
        </authorList>
    </citation>
    <scope>NUCLEOTIDE SEQUENCE</scope>
</reference>
<dbReference type="EMBL" id="CALLCH030000006">
    <property type="protein sequence ID" value="CAI4212780.1"/>
    <property type="molecule type" value="Genomic_DNA"/>
</dbReference>